<dbReference type="SUPFAM" id="SSF52540">
    <property type="entry name" value="P-loop containing nucleoside triphosphate hydrolases"/>
    <property type="match status" value="2"/>
</dbReference>
<dbReference type="Pfam" id="PF08393">
    <property type="entry name" value="DHC_N2"/>
    <property type="match status" value="1"/>
</dbReference>
<dbReference type="InterPro" id="IPR024317">
    <property type="entry name" value="Dynein_heavy_chain_D4_dom"/>
</dbReference>
<evidence type="ECO:0000313" key="15">
    <source>
        <dbReference type="Proteomes" id="UP000002280"/>
    </source>
</evidence>
<dbReference type="Pfam" id="PF12775">
    <property type="entry name" value="AAA_7"/>
    <property type="match status" value="1"/>
</dbReference>
<evidence type="ECO:0000259" key="12">
    <source>
        <dbReference type="Pfam" id="PF18199"/>
    </source>
</evidence>
<evidence type="ECO:0000256" key="2">
    <source>
        <dbReference type="ARBA" id="ARBA00023054"/>
    </source>
</evidence>
<dbReference type="Pfam" id="PF17852">
    <property type="entry name" value="Dynein_AAA_lid"/>
    <property type="match status" value="1"/>
</dbReference>
<dbReference type="Pfam" id="PF18199">
    <property type="entry name" value="Dynein_C"/>
    <property type="match status" value="1"/>
</dbReference>
<evidence type="ECO:0000259" key="11">
    <source>
        <dbReference type="Pfam" id="PF17852"/>
    </source>
</evidence>
<dbReference type="GO" id="GO:0051959">
    <property type="term" value="F:dynein light intermediate chain binding"/>
    <property type="evidence" value="ECO:0000318"/>
    <property type="project" value="GO_Central"/>
</dbReference>
<feature type="domain" description="Dynein heavy chain hydrolytic ATP-binding dynein motor region" evidence="7">
    <location>
        <begin position="1602"/>
        <end position="1953"/>
    </location>
</feature>
<evidence type="ECO:0008006" key="16">
    <source>
        <dbReference type="Google" id="ProtNLM"/>
    </source>
</evidence>
<feature type="compositionally biased region" description="Polar residues" evidence="4">
    <location>
        <begin position="1"/>
        <end position="11"/>
    </location>
</feature>
<dbReference type="InterPro" id="IPR013602">
    <property type="entry name" value="Dynein_heavy_linker"/>
</dbReference>
<evidence type="ECO:0000259" key="9">
    <source>
        <dbReference type="Pfam" id="PF12780"/>
    </source>
</evidence>
<dbReference type="FunFam" id="1.10.8.720:FF:000018">
    <property type="entry name" value="Uncharacterized protein"/>
    <property type="match status" value="1"/>
</dbReference>
<dbReference type="FunFam" id="3.40.50.300:FF:001491">
    <property type="entry name" value="Dynein heavy chain domain 1"/>
    <property type="match status" value="1"/>
</dbReference>
<dbReference type="InterPro" id="IPR054354">
    <property type="entry name" value="DYNC2H1-like_lid"/>
</dbReference>
<evidence type="ECO:0000259" key="10">
    <source>
        <dbReference type="Pfam" id="PF12781"/>
    </source>
</evidence>
<feature type="domain" description="Dynein heavy chain ATP-binding dynein motor region" evidence="10">
    <location>
        <begin position="3391"/>
        <end position="3594"/>
    </location>
</feature>
<dbReference type="GeneTree" id="ENSGT00940000155523"/>
<dbReference type="PANTHER" id="PTHR10676">
    <property type="entry name" value="DYNEIN HEAVY CHAIN FAMILY PROTEIN"/>
    <property type="match status" value="1"/>
</dbReference>
<dbReference type="GO" id="GO:0030317">
    <property type="term" value="P:flagellated sperm motility"/>
    <property type="evidence" value="ECO:0000318"/>
    <property type="project" value="GO_Central"/>
</dbReference>
<reference evidence="14 15" key="1">
    <citation type="journal article" date="2007" name="Nature">
        <title>Genome of the marsupial Monodelphis domestica reveals innovation in non-coding sequences.</title>
        <authorList>
            <person name="Mikkelsen T.S."/>
            <person name="Wakefield M.J."/>
            <person name="Aken B."/>
            <person name="Amemiya C.T."/>
            <person name="Chang J.L."/>
            <person name="Duke S."/>
            <person name="Garber M."/>
            <person name="Gentles A.J."/>
            <person name="Goodstadt L."/>
            <person name="Heger A."/>
            <person name="Jurka J."/>
            <person name="Kamal M."/>
            <person name="Mauceli E."/>
            <person name="Searle S.M."/>
            <person name="Sharpe T."/>
            <person name="Baker M.L."/>
            <person name="Batzer M.A."/>
            <person name="Benos P.V."/>
            <person name="Belov K."/>
            <person name="Clamp M."/>
            <person name="Cook A."/>
            <person name="Cuff J."/>
            <person name="Das R."/>
            <person name="Davidow L."/>
            <person name="Deakin J.E."/>
            <person name="Fazzari M.J."/>
            <person name="Glass J.L."/>
            <person name="Grabherr M."/>
            <person name="Greally J.M."/>
            <person name="Gu W."/>
            <person name="Hore T.A."/>
            <person name="Huttley G.A."/>
            <person name="Kleber M."/>
            <person name="Jirtle R.L."/>
            <person name="Koina E."/>
            <person name="Lee J.T."/>
            <person name="Mahony S."/>
            <person name="Marra M.A."/>
            <person name="Miller R.D."/>
            <person name="Nicholls R.D."/>
            <person name="Oda M."/>
            <person name="Papenfuss A.T."/>
            <person name="Parra Z.E."/>
            <person name="Pollock D.D."/>
            <person name="Ray D.A."/>
            <person name="Schein J.E."/>
            <person name="Speed T.P."/>
            <person name="Thompson K."/>
            <person name="VandeBerg J.L."/>
            <person name="Wade C.M."/>
            <person name="Walker J.A."/>
            <person name="Waters P.D."/>
            <person name="Webber C."/>
            <person name="Weidman J.R."/>
            <person name="Xie X."/>
            <person name="Zody M.C."/>
            <person name="Baldwin J."/>
            <person name="Abdouelleil A."/>
            <person name="Abdulkadir J."/>
            <person name="Abebe A."/>
            <person name="Abera B."/>
            <person name="Abreu J."/>
            <person name="Acer S.C."/>
            <person name="Aftuck L."/>
            <person name="Alexander A."/>
            <person name="An P."/>
            <person name="Anderson E."/>
            <person name="Anderson S."/>
            <person name="Arachi H."/>
            <person name="Azer M."/>
            <person name="Bachantsang P."/>
            <person name="Barry A."/>
            <person name="Bayul T."/>
            <person name="Berlin A."/>
            <person name="Bessette D."/>
            <person name="Bloom T."/>
            <person name="Bloom T."/>
            <person name="Boguslavskiy L."/>
            <person name="Bonnet C."/>
            <person name="Boukhgalter B."/>
            <person name="Bourzgui I."/>
            <person name="Brown A."/>
            <person name="Cahill P."/>
            <person name="Channer S."/>
            <person name="Cheshatsang Y."/>
            <person name="Chuda L."/>
            <person name="Citroen M."/>
            <person name="Collymore A."/>
            <person name="Cooke P."/>
            <person name="Costello M."/>
            <person name="D'Aco K."/>
            <person name="Daza R."/>
            <person name="De Haan G."/>
            <person name="DeGray S."/>
            <person name="DeMaso C."/>
            <person name="Dhargay N."/>
            <person name="Dooley K."/>
            <person name="Dooley E."/>
            <person name="Doricent M."/>
            <person name="Dorje P."/>
            <person name="Dorjee K."/>
            <person name="Dupes A."/>
            <person name="Elong R."/>
            <person name="Falk J."/>
            <person name="Farina A."/>
            <person name="Faro S."/>
            <person name="Ferguson D."/>
            <person name="Fisher S."/>
            <person name="Foley C.D."/>
            <person name="Franke A."/>
            <person name="Friedrich D."/>
            <person name="Gadbois L."/>
            <person name="Gearin G."/>
            <person name="Gearin C.R."/>
            <person name="Giannoukos G."/>
            <person name="Goode T."/>
            <person name="Graham J."/>
            <person name="Grandbois E."/>
            <person name="Grewal S."/>
            <person name="Gyaltsen K."/>
            <person name="Hafez N."/>
            <person name="Hagos B."/>
            <person name="Hall J."/>
            <person name="Henson C."/>
            <person name="Hollinger A."/>
            <person name="Honan T."/>
            <person name="Huard M.D."/>
            <person name="Hughes L."/>
            <person name="Hurhula B."/>
            <person name="Husby M.E."/>
            <person name="Kamat A."/>
            <person name="Kanga B."/>
            <person name="Kashin S."/>
            <person name="Khazanovich D."/>
            <person name="Kisner P."/>
            <person name="Lance K."/>
            <person name="Lara M."/>
            <person name="Lee W."/>
            <person name="Lennon N."/>
            <person name="Letendre F."/>
            <person name="LeVine R."/>
            <person name="Lipovsky A."/>
            <person name="Liu X."/>
            <person name="Liu J."/>
            <person name="Liu S."/>
            <person name="Lokyitsang T."/>
            <person name="Lokyitsang Y."/>
            <person name="Lubonja R."/>
            <person name="Lui A."/>
            <person name="MacDonald P."/>
            <person name="Magnisalis V."/>
            <person name="Maru K."/>
            <person name="Matthews C."/>
            <person name="McCusker W."/>
            <person name="McDonough S."/>
            <person name="Mehta T."/>
            <person name="Meldrim J."/>
            <person name="Meneus L."/>
            <person name="Mihai O."/>
            <person name="Mihalev A."/>
            <person name="Mihova T."/>
            <person name="Mittelman R."/>
            <person name="Mlenga V."/>
            <person name="Montmayeur A."/>
            <person name="Mulrain L."/>
            <person name="Navidi A."/>
            <person name="Naylor J."/>
            <person name="Negash T."/>
            <person name="Nguyen T."/>
            <person name="Nguyen N."/>
            <person name="Nicol R."/>
            <person name="Norbu C."/>
            <person name="Norbu N."/>
            <person name="Novod N."/>
            <person name="O'Neill B."/>
            <person name="Osman S."/>
            <person name="Markiewicz E."/>
            <person name="Oyono O.L."/>
            <person name="Patti C."/>
            <person name="Phunkhang P."/>
            <person name="Pierre F."/>
            <person name="Priest M."/>
            <person name="Raghuraman S."/>
            <person name="Rege F."/>
            <person name="Reyes R."/>
            <person name="Rise C."/>
            <person name="Rogov P."/>
            <person name="Ross K."/>
            <person name="Ryan E."/>
            <person name="Settipalli S."/>
            <person name="Shea T."/>
            <person name="Sherpa N."/>
            <person name="Shi L."/>
            <person name="Shih D."/>
            <person name="Sparrow T."/>
            <person name="Spaulding J."/>
            <person name="Stalker J."/>
            <person name="Stange-Thomann N."/>
            <person name="Stavropoulos S."/>
            <person name="Stone C."/>
            <person name="Strader C."/>
            <person name="Tesfaye S."/>
            <person name="Thomson T."/>
            <person name="Thoulutsang Y."/>
            <person name="Thoulutsang D."/>
            <person name="Topham K."/>
            <person name="Topping I."/>
            <person name="Tsamla T."/>
            <person name="Vassiliev H."/>
            <person name="Vo A."/>
            <person name="Wangchuk T."/>
            <person name="Wangdi T."/>
            <person name="Weiand M."/>
            <person name="Wilkinson J."/>
            <person name="Wilson A."/>
            <person name="Yadav S."/>
            <person name="Young G."/>
            <person name="Yu Q."/>
            <person name="Zembek L."/>
            <person name="Zhong D."/>
            <person name="Zimmer A."/>
            <person name="Zwirko Z."/>
            <person name="Jaffe D.B."/>
            <person name="Alvarez P."/>
            <person name="Brockman W."/>
            <person name="Butler J."/>
            <person name="Chin C."/>
            <person name="Gnerre S."/>
            <person name="MacCallum I."/>
            <person name="Graves J.A."/>
            <person name="Ponting C.P."/>
            <person name="Breen M."/>
            <person name="Samollow P.B."/>
            <person name="Lander E.S."/>
            <person name="Lindblad-Toh K."/>
        </authorList>
    </citation>
    <scope>NUCLEOTIDE SEQUENCE [LARGE SCALE GENOMIC DNA]</scope>
</reference>
<dbReference type="FunFam" id="3.40.50.300:FF:001540">
    <property type="entry name" value="Dynein heavy chain domain 1"/>
    <property type="match status" value="1"/>
</dbReference>
<dbReference type="Pfam" id="PF12777">
    <property type="entry name" value="MT"/>
    <property type="match status" value="1"/>
</dbReference>
<dbReference type="FunCoup" id="F7FRE2">
    <property type="interactions" value="23"/>
</dbReference>
<feature type="compositionally biased region" description="Basic and acidic residues" evidence="4">
    <location>
        <begin position="2636"/>
        <end position="2652"/>
    </location>
</feature>
<dbReference type="Gene3D" id="3.40.50.300">
    <property type="entry name" value="P-loop containing nucleotide triphosphate hydrolases"/>
    <property type="match status" value="6"/>
</dbReference>
<evidence type="ECO:0000256" key="4">
    <source>
        <dbReference type="SAM" id="MobiDB-lite"/>
    </source>
</evidence>
<name>F7FRE2_MONDO</name>
<dbReference type="Pfam" id="PF22597">
    <property type="entry name" value="DYN_lid"/>
    <property type="match status" value="1"/>
</dbReference>
<accession>F7FRE2</accession>
<feature type="region of interest" description="Disordered" evidence="4">
    <location>
        <begin position="1"/>
        <end position="27"/>
    </location>
</feature>
<sequence>MSHSRTSSSKEYGTPPSSPIPFYQETIPGEKGRDGGAGWNLGPELWAPAICQQLNAQLQQPLEPGKSLIVGRLLAELQNLLAAVLKDGSPAAWYYLYNVLGSLSPYRTLLCDHLDLLPFLEQMYHWAPQIQIQFGLDFLEVLKQVFPPDTSMMFSSTHTCCRPKKKLKSLNFQDLGPSCPFVQAEQEQRQEQDGDKNWVYPVTLSELQYALGIVGVDVAQDEAFWMRGLGLLPLAMATDIPVNYISSKEECYRHGVGARASSSSYPTQTAQLKNQIISMLWRSKYLIQTHFIYLNLASTRHFRPYSLTVVPQSQANPEHYIFSPFGVLHVHPVEGSEIITLGIWHRHAMIWQHLQEIPFFKHFLVRRALICWRKNVKLQVLEKRRAFLENYLFHAIPHFGVCLLHINRFLQQLQSVSWLPQEENLCYTLPELQRALAKKNRGALQVLRRCLRLSAAVLQLVHEDTYRMRQGLQERVESIFEYSAAKGSMYRKWFHRQQLLQKLNRAELWWQLLGRLACLVDYMTCQNLVSILENELVTFVTCVLQAPRKVAFLSGNVAFGEDGKLLVMPSAEQMAQSLSGWLNAVVTSALEVTELKRESRSNSTSAPIEDEDEDEILPAFISLAFRSQPNEAVRIFCGPETEMVRSRRSDPSAGPLEVYGHRIRSQYAPPSRIQLQNDLNTNHGIQTGLNYPDMLLEANMFCNDHKWLRGIHQFVKNWGPQKLEPMRGWTAAKYMELLTKLDSWQSQLKGVPTMLLTKNMLLHLNFNCVQTDLGEFSFPLMDILAQVNNERYTQNQELMKILSEYVQVLQNISANIRTIAKYSQKLAEANEKSADLEERIDYVRGLNDLVRTNFGKLTLEDERLEIALIDMWETFTFEKLQASEFLLSKKSTFVPQLQEMIAAALQEMENLSIQAVTGVFMDPTQEQRSIERQLIRMERTYLSISALLSFTSEDRKPIPTPQKGTEPILLQQRIWRLFSVSSEQISEWKCLAFSKFSTSFAWDKTDHWLTEAAKLSRLFSQPNPVIQACMHKLEGFRSYLPVLSMLNNSDLFFSFLSIAMGINCPEHIEFLTLGQLLSYPLLEHRDRIHQIWMSENERCQYQETLQQLQQTWEDRQLRLLNFMLCVPYEPPVLERKRRSKARSQSQCQCQKQQTELVAKDSGTYILSDNDSLQDGIKENLQMLLKILNSPYAGDIQEKAKEWVTIFQGLHTLMEVWVVFQQKWIFLNKIIYEMKIHFPTPELSERFKVVDAQYRELMRVSIDDPLVLSLMVPRSSRNPKFQDQQLQKLLEASNLELECIITALDTVLYGVRSRFPRLFFLSDRELVALMSAPPEATEAQLWAHRCFTNVMNVMFGPCNFQSRSSAVAIKEEAHSIVGRYGEVLTLRSPLPLQHDIPKWLTCLEHWLRAVLVHGLPDCVAARLALHHSLDHVFEHPPEPGQHSLHQHARHWLELAQNFPVQCVLVAEEIAWKTQVEETLLNQKVHLLGLMQLRRLEALAHFARDQRSLQLGQHSFSPRQSLLLSLLLTGAVAHRDTAFLLQQYQVSELEDFHWARQFKYHLGPRKSNKNTCSLKESPQTCSTSSPQKCKPNCWVEVLGQPFLYSYEYLGPGQRRVVNLLHERPALGLLLALKDVACGALLGPIGMGKSDFIARLAYALGRQLVTLPCVMHIEARCLGHYLNGALQSGAWLLLQAVSSLPTGLLSALGQRLNNLRSLYQPLLQGAPEIPEMDPMQLHILGSSFFENHRVHVRFGYGCILTLDRQHSTLPPNLHSLLRPIAMAAPDLRQLSEMTLVGAGLRDGGRLASRLATFFSLEKELEPGLRYSRLPLLRQVLETTLQFLESSKDQLGPPLPRTLGATEEAALLLALLHCPLFSGPERPRLHMLRQLLSDIFPGAGNILATPWTTTPPKLPDHLVQIGLHVTPDFLSSLEQLSQALKEVPGILLMGPPGSGKSTCWQSLVKVQNQLVSMGKAYKSSKPVHTTSIYPSSLSPEEFLGWYEEHCWNHGVFAQQLLASVSQRERDPQGVEHWLVCDGVPNSAWLDPLASLLGDVAKLSLPNGQQIPRLPEIRLLLEVVNTAGMSPVIVGSCALVWCGGQQTWQAKLANLMTMLPQEYHLLPQTMTELHHLSESLVPTMLRFLNRQGATSVLHIHGQPTASPGVTEITTMTYLLRGLLNPYLHYREEEQSNGGRKYRQDVEGERQYRNHLLTINSFLLAFIWGFGSHLPSRFWPTYDNFIRGILKHYPSYPELPTSASVFDLQLCPKDGTLVPFTGFYLSNRIKGALGIFNPSPQAERTLYVMDLLLNTGHPVLLTGEVGSGKSTFVEVLVEPNHSCVHIPIHLALTTTQLRKLLSQEIQSQNWPGKLLLTKNSSLFLLEDLHMAAADGPRRCQPVLETLRQLISHKTLYVNNTLELQAISTTFNWLATATAPSCSELPLCSRFTRLFTVLLLGNVNRATLLARHSPGIQAWLERFPSVEREDLMARALINATVDAWEKMQIHFPPSPCHPHYHFSSHMIEHLFSSLQRLHIRPALCLPGAEQRLEQLRCMSGLRGSHLTTLVAIRSIVHLWLHEAQRTFSDRLVTANEQELCVQMLLAVATNVFGKVDGSKTLWEPGELKKEDEKEVPEVESEGELAQWEDHSSSESEDEGKPETRDLLALTETWSLLGPGPKFMGLSPWSASVTDISSSRFSLSQDSVKPEKRAKFRWQKITNPNLSGPLLLPALMLLPQERANELLFSQELALKRSAEVSRPYLEQTWDLLEKQLSAVLPQLGPGPRLSLCRPFTQHVVRLARVLAGPRQHGLLLSGVKGTGRRTALRLAAQLSQVRLFEMPLEPETSVLQCIKDASWHIGFLSQPAALMVPEGAGSSILNRLLVIAKCGCFPGQYSEEELNTIVEQLPSDNTAVKMSSKKEAVLHRFRQLVCNNLHLFILMSDGSGPPQIRPTAFLALLDLTCTSIDYYEPWNKNALISLAQNYLEDFLKRDMGSSKPALPYDFSPPLLFPSDSMMALIHLSATKYCHLLCPLLPLATPKTFLDFLDTFLLLYFHISNFLCLEPPLLSSLCALFLQMDQAFLRPLAQLKVTDMDELRSYRVPPASVVMVTDALCLLFHQPPGWESARQLLGRDGFFEELVFFDKSKVGKADLQSLKQMLEAPGMNDKALQLVSQAAAGLASWLRAVLCFGMARQKGIPASALLRQVENILMNEEIRMGRSQMLAQELIHQNQILTLQVEQCRLSHNLLAERLSRAIQGLESREQVKAALITPMNIWSNLIQDLKRDYQTVSGDALLSAAAINYLGPFPPARRQEILKKWLALCAGHKVHLDPDDVALELVQEQVLPRNLEDFLIPTRVPFDLLSVLSSQPEQHQWDRELKPHAVSARFAALLLRNPSHRFARRWPLIIDPEDHASLWLLNNSQQENEDILEIAQFLNRFQRGIWFSREVCQGYTNKKEELKKDKEEQNEDAATQKSSDSVTRFKILSASDSSLGKELLEAAAKGLSVLLSNVELALDCSELQWLLQREHLCLPAVHPNFCLYLSTNFIFVGKAKWGLSPGLNSETLKNVNIIDLHVIPELIEEQLFQEIVRTERPELESRWNNMEINILDAYDDIETAQVTEQLGRVHFLRDVLCYQAEIYQRKAGLEDLKEVRYQECELQIHYQNMAHLGLTMSQSMSPLRHLHPLYPIALENCLNVTRRTLGNTDYQLTLQHGEDLDSHLQELGIRLGRRLLISTLNSLQPHHAPLVGVFGGLALLQLAGQAPALERLAFCPGLAASPGVKKNVPPLDATCPSWLEPKAWQECGLLELLPPFEGLRTSLVDHSVAWQEYLKLPSTVLGQTPGPGTTPLNLLQKLVLWRVLRPEQLSRTLADFTTCLLGRSLAEDQDLSSNPYRLSRPTRPLLVLMPPPDHFTATVHPLSFIWSLANQQEQEHLQVIGLGSFLWDPAQSVITSLNQAMRKGHWLVLDNCHLMSSWPPAILETLMGMIEGAHVISEVLPLPPHLSMSKQNLVVHKKFRLWLISSANAVDSLPGEDQMQNSVPIFWEKSLELSQILIYSLYENRKIQANMENYKPSVSLTLALPVIFLHSLLLHRQLYGPWLQARYGRWNQITLETTLKTQEWIWKKFSNPWVALQELTGNIFYGGYVADPEDQAALISIVQACLDPYNEPRPNSFTPQNLLATLQPSPGLLELDAIAETETQAHLITTLFEPRNSGLTEGPQAWLAQKQSQSLWASLQQAQDLWGPLRLPSAQAQALCQVEYRLKHRVSQAIRRLKALQAMLALSSHCKTPGWNSSKGLQTVEGFLEEEGTTLGLLLLELHSDLCCLQRRLAGGLPCSSLRCEKVAVALWAGRFPPPWRRHSSTGPQPPWLWLHQLWCKGQLLTRYLSLCGQLGGVGLDQYSRSFHLSAFHHPRGLLLAIRWEASQNWTCPFITGNLSAHAISGPRQPPVCPATIPGVECGPQPIAPEGGLLITDLLVHHAEWDPKDKALQDGHSGKPSPLPPVSVWPQYKHDPILLSSSLPLYLCPVYLGGVLGSSRLDRHHLLLHLPLPTKLSPATCAQRRVYACSPALR</sequence>
<dbReference type="Gene3D" id="1.20.58.1120">
    <property type="match status" value="1"/>
</dbReference>
<dbReference type="GO" id="GO:0008569">
    <property type="term" value="F:minus-end-directed microtubule motor activity"/>
    <property type="evidence" value="ECO:0000318"/>
    <property type="project" value="GO_Central"/>
</dbReference>
<feature type="domain" description="Dynein heavy chain linker" evidence="6">
    <location>
        <begin position="971"/>
        <end position="1411"/>
    </location>
</feature>
<dbReference type="Pfam" id="PF12774">
    <property type="entry name" value="AAA_6"/>
    <property type="match status" value="1"/>
</dbReference>
<dbReference type="InParanoid" id="F7FRE2"/>
<evidence type="ECO:0000259" key="6">
    <source>
        <dbReference type="Pfam" id="PF08393"/>
    </source>
</evidence>
<evidence type="ECO:0000256" key="3">
    <source>
        <dbReference type="SAM" id="Coils"/>
    </source>
</evidence>
<feature type="domain" description="Dynein 2 heavy chain 1 cytoplasmic ATPase lid" evidence="13">
    <location>
        <begin position="2467"/>
        <end position="2586"/>
    </location>
</feature>
<dbReference type="FunFam" id="1.20.920.30:FF:000008">
    <property type="entry name" value="Dynein heavy chain domain 1"/>
    <property type="match status" value="1"/>
</dbReference>
<dbReference type="GO" id="GO:0005524">
    <property type="term" value="F:ATP binding"/>
    <property type="evidence" value="ECO:0007669"/>
    <property type="project" value="InterPro"/>
</dbReference>
<protein>
    <recommendedName>
        <fullName evidence="16">Dynein heavy chain domain 1</fullName>
    </recommendedName>
</protein>
<dbReference type="InterPro" id="IPR041228">
    <property type="entry name" value="Dynein_C"/>
</dbReference>
<dbReference type="PANTHER" id="PTHR10676:SF359">
    <property type="entry name" value="DYNEIN HEAVY CHAIN DOMAIN-CONTAINING PROTEIN 1"/>
    <property type="match status" value="1"/>
</dbReference>
<dbReference type="Pfam" id="PF03028">
    <property type="entry name" value="Dynein_heavy"/>
    <property type="match status" value="1"/>
</dbReference>
<reference evidence="14" key="3">
    <citation type="submission" date="2025-09" db="UniProtKB">
        <authorList>
            <consortium name="Ensembl"/>
        </authorList>
    </citation>
    <scope>IDENTIFICATION</scope>
</reference>
<dbReference type="Proteomes" id="UP000002280">
    <property type="component" value="Chromosome 4"/>
</dbReference>
<dbReference type="InterPro" id="IPR042222">
    <property type="entry name" value="Dynein_2_N"/>
</dbReference>
<evidence type="ECO:0000259" key="8">
    <source>
        <dbReference type="Pfam" id="PF12777"/>
    </source>
</evidence>
<dbReference type="GO" id="GO:0036156">
    <property type="term" value="C:inner dynein arm"/>
    <property type="evidence" value="ECO:0000318"/>
    <property type="project" value="GO_Central"/>
</dbReference>
<feature type="domain" description="Dynein heavy chain C-terminal" evidence="12">
    <location>
        <begin position="4284"/>
        <end position="4554"/>
    </location>
</feature>
<feature type="domain" description="Dynein heavy chain coiled coil stalk" evidence="8">
    <location>
        <begin position="3075"/>
        <end position="3309"/>
    </location>
</feature>
<evidence type="ECO:0000256" key="1">
    <source>
        <dbReference type="ARBA" id="ARBA00008887"/>
    </source>
</evidence>
<feature type="domain" description="Dynein heavy chain AAA module D4" evidence="9">
    <location>
        <begin position="2777"/>
        <end position="3039"/>
    </location>
</feature>
<dbReference type="STRING" id="13616.ENSMODP00000023170"/>
<keyword evidence="15" id="KW-1185">Reference proteome</keyword>
<dbReference type="InterPro" id="IPR041466">
    <property type="entry name" value="Dynein_AAA5_ext"/>
</dbReference>
<dbReference type="InterPro" id="IPR035699">
    <property type="entry name" value="AAA_6"/>
</dbReference>
<dbReference type="Bgee" id="ENSMODG00000018574">
    <property type="expression patterns" value="Expressed in testis and 2 other cell types or tissues"/>
</dbReference>
<dbReference type="Pfam" id="PF12781">
    <property type="entry name" value="AAA_9"/>
    <property type="match status" value="1"/>
</dbReference>
<dbReference type="FunFam" id="1.20.140.100:FF:000008">
    <property type="entry name" value="Dynein heavy chain domain 1"/>
    <property type="match status" value="1"/>
</dbReference>
<dbReference type="Gene3D" id="1.20.920.30">
    <property type="match status" value="1"/>
</dbReference>
<dbReference type="InterPro" id="IPR027417">
    <property type="entry name" value="P-loop_NTPase"/>
</dbReference>
<evidence type="ECO:0000259" key="13">
    <source>
        <dbReference type="Pfam" id="PF22597"/>
    </source>
</evidence>
<dbReference type="InterPro" id="IPR042219">
    <property type="entry name" value="AAA_lid_11_sf"/>
</dbReference>
<dbReference type="InterPro" id="IPR026983">
    <property type="entry name" value="DHC"/>
</dbReference>
<dbReference type="InterPro" id="IPR004273">
    <property type="entry name" value="Dynein_heavy_D6_P-loop"/>
</dbReference>
<dbReference type="InterPro" id="IPR042228">
    <property type="entry name" value="Dynein_linker_3"/>
</dbReference>
<dbReference type="InterPro" id="IPR024743">
    <property type="entry name" value="Dynein_HC_stalk"/>
</dbReference>
<dbReference type="GO" id="GO:0045505">
    <property type="term" value="F:dynein intermediate chain binding"/>
    <property type="evidence" value="ECO:0000318"/>
    <property type="project" value="GO_Central"/>
</dbReference>
<comment type="similarity">
    <text evidence="1">Belongs to the dynein heavy chain family.</text>
</comment>
<dbReference type="InterPro" id="IPR035706">
    <property type="entry name" value="AAA_9"/>
</dbReference>
<evidence type="ECO:0000259" key="7">
    <source>
        <dbReference type="Pfam" id="PF12774"/>
    </source>
</evidence>
<dbReference type="FunFam" id="1.20.58.1120:FF:000010">
    <property type="entry name" value="Dynein heavy chain domain 1"/>
    <property type="match status" value="1"/>
</dbReference>
<dbReference type="Gene3D" id="1.20.140.100">
    <property type="entry name" value="Dynein heavy chain, N-terminal domain 2"/>
    <property type="match status" value="1"/>
</dbReference>
<dbReference type="Pfam" id="PF12780">
    <property type="entry name" value="AAA_8"/>
    <property type="match status" value="1"/>
</dbReference>
<reference evidence="14" key="2">
    <citation type="submission" date="2025-08" db="UniProtKB">
        <authorList>
            <consortium name="Ensembl"/>
        </authorList>
    </citation>
    <scope>IDENTIFICATION</scope>
</reference>
<feature type="region of interest" description="Disordered" evidence="4">
    <location>
        <begin position="2612"/>
        <end position="2652"/>
    </location>
</feature>
<feature type="coiled-coil region" evidence="3">
    <location>
        <begin position="3440"/>
        <end position="3467"/>
    </location>
</feature>
<dbReference type="OMA" id="SRNIVMH"/>
<dbReference type="Ensembl" id="ENSMODT00000023583.4">
    <property type="protein sequence ID" value="ENSMODP00000023170.4"/>
    <property type="gene ID" value="ENSMODG00000018574.4"/>
</dbReference>
<dbReference type="FunFam" id="3.40.50.300:FF:001411">
    <property type="entry name" value="Dynein heavy chain domain 1"/>
    <property type="match status" value="1"/>
</dbReference>
<proteinExistence type="inferred from homology"/>
<dbReference type="Gene3D" id="1.20.920.20">
    <property type="match status" value="1"/>
</dbReference>
<dbReference type="Gene3D" id="3.20.180.20">
    <property type="entry name" value="Dynein heavy chain, N-terminal domain 2"/>
    <property type="match status" value="1"/>
</dbReference>
<keyword evidence="2 3" id="KW-0175">Coiled coil</keyword>
<evidence type="ECO:0000259" key="5">
    <source>
        <dbReference type="Pfam" id="PF03028"/>
    </source>
</evidence>
<feature type="compositionally biased region" description="Basic and acidic residues" evidence="4">
    <location>
        <begin position="2614"/>
        <end position="2625"/>
    </location>
</feature>
<feature type="domain" description="Dynein heavy chain region D6 P-loop" evidence="5">
    <location>
        <begin position="3907"/>
        <end position="4016"/>
    </location>
</feature>
<feature type="domain" description="Dynein heavy chain AAA 5 extension" evidence="11">
    <location>
        <begin position="2126"/>
        <end position="2270"/>
    </location>
</feature>
<organism evidence="14 15">
    <name type="scientific">Monodelphis domestica</name>
    <name type="common">Gray short-tailed opossum</name>
    <dbReference type="NCBI Taxonomy" id="13616"/>
    <lineage>
        <taxon>Eukaryota</taxon>
        <taxon>Metazoa</taxon>
        <taxon>Chordata</taxon>
        <taxon>Craniata</taxon>
        <taxon>Vertebrata</taxon>
        <taxon>Euteleostomi</taxon>
        <taxon>Mammalia</taxon>
        <taxon>Metatheria</taxon>
        <taxon>Didelphimorphia</taxon>
        <taxon>Didelphidae</taxon>
        <taxon>Monodelphis</taxon>
    </lineage>
</organism>
<evidence type="ECO:0000313" key="14">
    <source>
        <dbReference type="Ensembl" id="ENSMODP00000023170.4"/>
    </source>
</evidence>
<dbReference type="Gene3D" id="1.10.8.720">
    <property type="entry name" value="Region D6 of dynein motor"/>
    <property type="match status" value="1"/>
</dbReference>
<dbReference type="GO" id="GO:0036126">
    <property type="term" value="C:sperm flagellum"/>
    <property type="evidence" value="ECO:0000318"/>
    <property type="project" value="GO_Central"/>
</dbReference>